<dbReference type="InterPro" id="IPR036155">
    <property type="entry name" value="Crypto/Photolyase_N_sf"/>
</dbReference>
<dbReference type="Gene3D" id="1.25.40.80">
    <property type="match status" value="1"/>
</dbReference>
<keyword evidence="1 3" id="KW-0285">Flavoprotein</keyword>
<evidence type="ECO:0000256" key="1">
    <source>
        <dbReference type="ARBA" id="ARBA00022630"/>
    </source>
</evidence>
<dbReference type="InterPro" id="IPR005101">
    <property type="entry name" value="Cryptochr/Photolyase_FAD-bd"/>
</dbReference>
<dbReference type="PANTHER" id="PTHR11455">
    <property type="entry name" value="CRYPTOCHROME"/>
    <property type="match status" value="1"/>
</dbReference>
<comment type="cofactor">
    <cofactor evidence="3">
        <name>FAD</name>
        <dbReference type="ChEBI" id="CHEBI:57692"/>
    </cofactor>
    <text evidence="3">Binds 1 FAD per subunit.</text>
</comment>
<feature type="site" description="Electron transfer via tryptophanyl radical" evidence="4">
    <location>
        <position position="381"/>
    </location>
</feature>
<accession>A0A1I5M1Q0</accession>
<protein>
    <submittedName>
        <fullName evidence="7">Deoxyribodipyrimidine photo-lyase</fullName>
    </submittedName>
</protein>
<dbReference type="Gene3D" id="3.40.50.620">
    <property type="entry name" value="HUPs"/>
    <property type="match status" value="1"/>
</dbReference>
<evidence type="ECO:0000256" key="3">
    <source>
        <dbReference type="PIRSR" id="PIRSR602081-1"/>
    </source>
</evidence>
<dbReference type="STRING" id="1884432.SAMN05518683_10253"/>
<dbReference type="Gene3D" id="1.10.579.10">
    <property type="entry name" value="DNA Cyclobutane Dipyrimidine Photolyase, subunit A, domain 3"/>
    <property type="match status" value="1"/>
</dbReference>
<gene>
    <name evidence="7" type="ORF">SAMN05518683_10253</name>
</gene>
<feature type="binding site" evidence="3">
    <location>
        <position position="224"/>
    </location>
    <ligand>
        <name>FAD</name>
        <dbReference type="ChEBI" id="CHEBI:57692"/>
    </ligand>
</feature>
<dbReference type="GO" id="GO:0003677">
    <property type="term" value="F:DNA binding"/>
    <property type="evidence" value="ECO:0007669"/>
    <property type="project" value="TreeGrafter"/>
</dbReference>
<dbReference type="InterPro" id="IPR002081">
    <property type="entry name" value="Cryptochrome/DNA_photolyase_1"/>
</dbReference>
<dbReference type="PROSITE" id="PS51645">
    <property type="entry name" value="PHR_CRY_ALPHA_BETA"/>
    <property type="match status" value="1"/>
</dbReference>
<dbReference type="InterPro" id="IPR006050">
    <property type="entry name" value="DNA_photolyase_N"/>
</dbReference>
<keyword evidence="5" id="KW-0157">Chromophore</keyword>
<dbReference type="PANTHER" id="PTHR11455:SF9">
    <property type="entry name" value="CRYPTOCHROME CIRCADIAN CLOCK 5 ISOFORM X1"/>
    <property type="match status" value="1"/>
</dbReference>
<dbReference type="SUPFAM" id="SSF52425">
    <property type="entry name" value="Cryptochrome/photolyase, N-terminal domain"/>
    <property type="match status" value="1"/>
</dbReference>
<evidence type="ECO:0000256" key="4">
    <source>
        <dbReference type="PIRSR" id="PIRSR602081-2"/>
    </source>
</evidence>
<dbReference type="OrthoDB" id="9772484at2"/>
<dbReference type="PRINTS" id="PR00147">
    <property type="entry name" value="DNAPHOTLYASE"/>
</dbReference>
<evidence type="ECO:0000259" key="6">
    <source>
        <dbReference type="PROSITE" id="PS51645"/>
    </source>
</evidence>
<feature type="binding site" evidence="3">
    <location>
        <begin position="274"/>
        <end position="281"/>
    </location>
    <ligand>
        <name>FAD</name>
        <dbReference type="ChEBI" id="CHEBI:57692"/>
    </ligand>
</feature>
<sequence length="475" mass="56015">MKALWFRRDLRLTDNYAMYALENDLEYDKEVSWFAFYHVDPVFLEEKCLHHHYFFQQVKAFEQECREKGITLHFIYGTHPFQDLLSAVPDLSAVYFNEDEAAWEAQRDQAIRDYLHKHGVYTYAYPDAHLHHSGEVMKKDGSPYKIFTPYFRAWQMLPKPRPYPCNLERFKQRQAEPALQDTHELAFNEMEAFDEAMNREAEPVFESEAIQKMSTFIHEDLPNYENSRDIPAEDATSRLSPLIKTGRLSVRTIYSALEPYVEQGSSAAQKYLAELAWRDFYNMIHAYFSELKKKEMNEKYRNLQWEYQEEQWEKWKNGTTGFPFVDAAMRQLNAEGWLHNRGRMAAASFLVKDYHIDWRLGEDYFRRQLIDYDPSSNAGGWQWTASTGSDAAPYFRVFSPVRQSKRFDPDGIYIKTYVPELKHVPARFIHEPWKMDEAAAEKAACIPGRDYPLPDVTHKTAAHQAIEMFKGDRNV</sequence>
<feature type="binding site" evidence="3">
    <location>
        <begin position="371"/>
        <end position="373"/>
    </location>
    <ligand>
        <name>FAD</name>
        <dbReference type="ChEBI" id="CHEBI:57692"/>
    </ligand>
</feature>
<dbReference type="GO" id="GO:0003904">
    <property type="term" value="F:deoxyribodipyrimidine photo-lyase activity"/>
    <property type="evidence" value="ECO:0007669"/>
    <property type="project" value="TreeGrafter"/>
</dbReference>
<dbReference type="GO" id="GO:0009416">
    <property type="term" value="P:response to light stimulus"/>
    <property type="evidence" value="ECO:0007669"/>
    <property type="project" value="TreeGrafter"/>
</dbReference>
<reference evidence="8" key="1">
    <citation type="submission" date="2016-10" db="EMBL/GenBank/DDBJ databases">
        <authorList>
            <person name="Varghese N."/>
            <person name="Submissions S."/>
        </authorList>
    </citation>
    <scope>NUCLEOTIDE SEQUENCE [LARGE SCALE GENOMIC DNA]</scope>
    <source>
        <strain evidence="8">S7</strain>
    </source>
</reference>
<feature type="binding site" evidence="3">
    <location>
        <begin position="236"/>
        <end position="240"/>
    </location>
    <ligand>
        <name>FAD</name>
        <dbReference type="ChEBI" id="CHEBI:57692"/>
    </ligand>
</feature>
<feature type="site" description="Electron transfer via tryptophanyl radical" evidence="4">
    <location>
        <position position="305"/>
    </location>
</feature>
<feature type="domain" description="Photolyase/cryptochrome alpha/beta" evidence="6">
    <location>
        <begin position="1"/>
        <end position="130"/>
    </location>
</feature>
<organism evidence="7 8">
    <name type="scientific">Salibacterium halotolerans</name>
    <dbReference type="NCBI Taxonomy" id="1884432"/>
    <lineage>
        <taxon>Bacteria</taxon>
        <taxon>Bacillati</taxon>
        <taxon>Bacillota</taxon>
        <taxon>Bacilli</taxon>
        <taxon>Bacillales</taxon>
        <taxon>Bacillaceae</taxon>
    </lineage>
</organism>
<evidence type="ECO:0000313" key="7">
    <source>
        <dbReference type="EMBL" id="SFP03277.1"/>
    </source>
</evidence>
<dbReference type="InterPro" id="IPR014729">
    <property type="entry name" value="Rossmann-like_a/b/a_fold"/>
</dbReference>
<comment type="similarity">
    <text evidence="5">Belongs to the DNA photolyase family.</text>
</comment>
<dbReference type="EMBL" id="FOXD01000002">
    <property type="protein sequence ID" value="SFP03277.1"/>
    <property type="molecule type" value="Genomic_DNA"/>
</dbReference>
<dbReference type="GO" id="GO:0071949">
    <property type="term" value="F:FAD binding"/>
    <property type="evidence" value="ECO:0007669"/>
    <property type="project" value="TreeGrafter"/>
</dbReference>
<evidence type="ECO:0000313" key="8">
    <source>
        <dbReference type="Proteomes" id="UP000198892"/>
    </source>
</evidence>
<keyword evidence="8" id="KW-1185">Reference proteome</keyword>
<feature type="site" description="Electron transfer via tryptophanyl radical" evidence="4">
    <location>
        <position position="358"/>
    </location>
</feature>
<keyword evidence="7" id="KW-0456">Lyase</keyword>
<evidence type="ECO:0000256" key="5">
    <source>
        <dbReference type="RuleBase" id="RU004182"/>
    </source>
</evidence>
<keyword evidence="2 3" id="KW-0274">FAD</keyword>
<dbReference type="Proteomes" id="UP000198892">
    <property type="component" value="Unassembled WGS sequence"/>
</dbReference>
<dbReference type="InterPro" id="IPR036134">
    <property type="entry name" value="Crypto/Photolyase_FAD-like_sf"/>
</dbReference>
<dbReference type="AlphaFoldDB" id="A0A1I5M1Q0"/>
<dbReference type="Pfam" id="PF03441">
    <property type="entry name" value="FAD_binding_7"/>
    <property type="match status" value="1"/>
</dbReference>
<name>A0A1I5M1Q0_9BACI</name>
<feature type="binding site" evidence="3">
    <location>
        <position position="271"/>
    </location>
    <ligand>
        <name>FAD</name>
        <dbReference type="ChEBI" id="CHEBI:57692"/>
    </ligand>
</feature>
<dbReference type="SUPFAM" id="SSF48173">
    <property type="entry name" value="Cryptochrome/photolyase FAD-binding domain"/>
    <property type="match status" value="1"/>
</dbReference>
<proteinExistence type="inferred from homology"/>
<evidence type="ECO:0000256" key="2">
    <source>
        <dbReference type="ARBA" id="ARBA00022827"/>
    </source>
</evidence>
<dbReference type="Pfam" id="PF00875">
    <property type="entry name" value="DNA_photolyase"/>
    <property type="match status" value="1"/>
</dbReference>
<dbReference type="RefSeq" id="WP_093334912.1">
    <property type="nucleotide sequence ID" value="NZ_FOXD01000002.1"/>
</dbReference>